<dbReference type="AlphaFoldDB" id="U4KVY5"/>
<reference evidence="1 2" key="1">
    <citation type="journal article" date="2013" name="PLoS Genet.">
        <title>The genome and development-dependent transcriptomes of Pyronema confluens: a window into fungal evolution.</title>
        <authorList>
            <person name="Traeger S."/>
            <person name="Altegoer F."/>
            <person name="Freitag M."/>
            <person name="Gabaldon T."/>
            <person name="Kempken F."/>
            <person name="Kumar A."/>
            <person name="Marcet-Houben M."/>
            <person name="Poggeler S."/>
            <person name="Stajich J.E."/>
            <person name="Nowrousian M."/>
        </authorList>
    </citation>
    <scope>NUCLEOTIDE SEQUENCE [LARGE SCALE GENOMIC DNA]</scope>
    <source>
        <strain evidence="2">CBS 100304</strain>
        <tissue evidence="1">Vegetative mycelium</tissue>
    </source>
</reference>
<dbReference type="EMBL" id="HF935235">
    <property type="protein sequence ID" value="CCX05176.1"/>
    <property type="molecule type" value="Genomic_DNA"/>
</dbReference>
<evidence type="ECO:0000313" key="1">
    <source>
        <dbReference type="EMBL" id="CCX05176.1"/>
    </source>
</evidence>
<name>U4KVY5_PYROM</name>
<organism evidence="1 2">
    <name type="scientific">Pyronema omphalodes (strain CBS 100304)</name>
    <name type="common">Pyronema confluens</name>
    <dbReference type="NCBI Taxonomy" id="1076935"/>
    <lineage>
        <taxon>Eukaryota</taxon>
        <taxon>Fungi</taxon>
        <taxon>Dikarya</taxon>
        <taxon>Ascomycota</taxon>
        <taxon>Pezizomycotina</taxon>
        <taxon>Pezizomycetes</taxon>
        <taxon>Pezizales</taxon>
        <taxon>Pyronemataceae</taxon>
        <taxon>Pyronema</taxon>
    </lineage>
</organism>
<protein>
    <submittedName>
        <fullName evidence="1">Uncharacterized protein</fullName>
    </submittedName>
</protein>
<sequence>MTPSDRAQPKFSVDCRKQRLSFVEWQDMQVL</sequence>
<gene>
    <name evidence="1" type="ORF">PCON_04763</name>
</gene>
<keyword evidence="2" id="KW-1185">Reference proteome</keyword>
<evidence type="ECO:0000313" key="2">
    <source>
        <dbReference type="Proteomes" id="UP000018144"/>
    </source>
</evidence>
<proteinExistence type="predicted"/>
<accession>U4KVY5</accession>
<dbReference type="Proteomes" id="UP000018144">
    <property type="component" value="Unassembled WGS sequence"/>
</dbReference>